<feature type="compositionally biased region" description="Basic and acidic residues" evidence="1">
    <location>
        <begin position="169"/>
        <end position="178"/>
    </location>
</feature>
<accession>A0AB74UNB8</accession>
<proteinExistence type="predicted"/>
<dbReference type="InterPro" id="IPR056919">
    <property type="entry name" value="Phage_TAC_18"/>
</dbReference>
<feature type="region of interest" description="Disordered" evidence="1">
    <location>
        <begin position="154"/>
        <end position="202"/>
    </location>
</feature>
<protein>
    <submittedName>
        <fullName evidence="2">Pre-tape measure chaperone protein</fullName>
    </submittedName>
</protein>
<evidence type="ECO:0000256" key="1">
    <source>
        <dbReference type="SAM" id="MobiDB-lite"/>
    </source>
</evidence>
<dbReference type="EMBL" id="PQ287320">
    <property type="protein sequence ID" value="XHV10571.1"/>
    <property type="molecule type" value="Genomic_DNA"/>
</dbReference>
<gene>
    <name evidence="2" type="ORF">BL57_099</name>
</gene>
<evidence type="ECO:0000313" key="2">
    <source>
        <dbReference type="EMBL" id="XHV10571.1"/>
    </source>
</evidence>
<name>A0AB74UNB8_9VIRU</name>
<sequence>MTDKIKIDMLDLFSTDRESEEAGVWIYLDEAENVGFKIRALGAKAVLDLREELTKKYQSLIRAGGKLPDEKVEEINLKVIAGGVLADWKGIVVGGEEIPYSAEAAYQVLSNPKLGKMSGFIAQHSMEAQNYRDGTREDSAKKLTAALEFTLSQKQGGSGRVKSAAPTKTGEDPEDWLKRLKAQSAAPPPEEDEEALNTEPKGVEPYPDLMWVWDGFWRLSNKRPNGMSGPLRIPTSEIEAFTRIRRWDYAKSNEFLFYVDMMDEVYMAHVAKLLEEQERQRETANQKPAMNRRGRR</sequence>
<organism evidence="2">
    <name type="scientific">Caulobacter phage BL57</name>
    <dbReference type="NCBI Taxonomy" id="3348355"/>
    <lineage>
        <taxon>Viruses</taxon>
    </lineage>
</organism>
<dbReference type="Pfam" id="PF23812">
    <property type="entry name" value="Phage_TAC_18"/>
    <property type="match status" value="1"/>
</dbReference>
<reference evidence="2" key="1">
    <citation type="submission" date="2024-10" db="EMBL/GenBank/DDBJ databases">
        <title>Genetic diversity among independent isolates of the Dolichocephalovirinae subfamily.</title>
        <authorList>
            <person name="Ely B."/>
            <person name="Thomas Q."/>
            <person name="Mohammadi T."/>
        </authorList>
    </citation>
    <scope>NUCLEOTIDE SEQUENCE</scope>
</reference>